<evidence type="ECO:0000259" key="2">
    <source>
        <dbReference type="PROSITE" id="PS50943"/>
    </source>
</evidence>
<dbReference type="PANTHER" id="PTHR46797:SF1">
    <property type="entry name" value="METHYLPHOSPHONATE SYNTHASE"/>
    <property type="match status" value="1"/>
</dbReference>
<evidence type="ECO:0000313" key="4">
    <source>
        <dbReference type="Proteomes" id="UP001141950"/>
    </source>
</evidence>
<dbReference type="Gene3D" id="1.10.260.40">
    <property type="entry name" value="lambda repressor-like DNA-binding domains"/>
    <property type="match status" value="1"/>
</dbReference>
<dbReference type="Proteomes" id="UP001141950">
    <property type="component" value="Unassembled WGS sequence"/>
</dbReference>
<dbReference type="AlphaFoldDB" id="A0A9X2S8L6"/>
<dbReference type="InterPro" id="IPR050807">
    <property type="entry name" value="TransReg_Diox_bact_type"/>
</dbReference>
<dbReference type="PANTHER" id="PTHR46797">
    <property type="entry name" value="HTH-TYPE TRANSCRIPTIONAL REGULATOR"/>
    <property type="match status" value="1"/>
</dbReference>
<sequence length="123" mass="13743">MSDIGQRIGENIRILRKAKGLSQEQLALRADINASYMGQVERGEKNPTIDVLNKIAAALHTPLEDVVNIRAKEAPAVPAEAEESRYAEKIAIQLQGLNVKEQEAVYKFVKQLVQFKELHSFDS</sequence>
<dbReference type="Pfam" id="PF01381">
    <property type="entry name" value="HTH_3"/>
    <property type="match status" value="1"/>
</dbReference>
<dbReference type="InterPro" id="IPR001387">
    <property type="entry name" value="Cro/C1-type_HTH"/>
</dbReference>
<evidence type="ECO:0000313" key="3">
    <source>
        <dbReference type="EMBL" id="MCR2802553.1"/>
    </source>
</evidence>
<gene>
    <name evidence="3" type="ORF">NQZ67_01540</name>
</gene>
<dbReference type="CDD" id="cd00093">
    <property type="entry name" value="HTH_XRE"/>
    <property type="match status" value="1"/>
</dbReference>
<dbReference type="GO" id="GO:0003677">
    <property type="term" value="F:DNA binding"/>
    <property type="evidence" value="ECO:0007669"/>
    <property type="project" value="UniProtKB-KW"/>
</dbReference>
<dbReference type="SUPFAM" id="SSF47413">
    <property type="entry name" value="lambda repressor-like DNA-binding domains"/>
    <property type="match status" value="1"/>
</dbReference>
<protein>
    <submittedName>
        <fullName evidence="3">Helix-turn-helix domain-containing protein</fullName>
    </submittedName>
</protein>
<dbReference type="InterPro" id="IPR010982">
    <property type="entry name" value="Lambda_DNA-bd_dom_sf"/>
</dbReference>
<dbReference type="RefSeq" id="WP_257442087.1">
    <property type="nucleotide sequence ID" value="NZ_JANIPJ010000001.1"/>
</dbReference>
<keyword evidence="1" id="KW-0238">DNA-binding</keyword>
<accession>A0A9X2S8L6</accession>
<comment type="caution">
    <text evidence="3">The sequence shown here is derived from an EMBL/GenBank/DDBJ whole genome shotgun (WGS) entry which is preliminary data.</text>
</comment>
<keyword evidence="4" id="KW-1185">Reference proteome</keyword>
<dbReference type="GO" id="GO:0005829">
    <property type="term" value="C:cytosol"/>
    <property type="evidence" value="ECO:0007669"/>
    <property type="project" value="TreeGrafter"/>
</dbReference>
<evidence type="ECO:0000256" key="1">
    <source>
        <dbReference type="ARBA" id="ARBA00023125"/>
    </source>
</evidence>
<name>A0A9X2S8L6_9BACL</name>
<feature type="domain" description="HTH cro/C1-type" evidence="2">
    <location>
        <begin position="12"/>
        <end position="66"/>
    </location>
</feature>
<dbReference type="SMART" id="SM00530">
    <property type="entry name" value="HTH_XRE"/>
    <property type="match status" value="1"/>
</dbReference>
<dbReference type="GO" id="GO:0003700">
    <property type="term" value="F:DNA-binding transcription factor activity"/>
    <property type="evidence" value="ECO:0007669"/>
    <property type="project" value="TreeGrafter"/>
</dbReference>
<reference evidence="3" key="1">
    <citation type="submission" date="2022-08" db="EMBL/GenBank/DDBJ databases">
        <title>The genomic sequence of strain Paenibacillus sp. SCIV0701.</title>
        <authorList>
            <person name="Zhao H."/>
        </authorList>
    </citation>
    <scope>NUCLEOTIDE SEQUENCE</scope>
    <source>
        <strain evidence="3">SCIV0701</strain>
    </source>
</reference>
<dbReference type="PROSITE" id="PS50943">
    <property type="entry name" value="HTH_CROC1"/>
    <property type="match status" value="1"/>
</dbReference>
<proteinExistence type="predicted"/>
<dbReference type="EMBL" id="JANIPJ010000001">
    <property type="protein sequence ID" value="MCR2802553.1"/>
    <property type="molecule type" value="Genomic_DNA"/>
</dbReference>
<organism evidence="3 4">
    <name type="scientific">Paenibacillus soyae</name>
    <dbReference type="NCBI Taxonomy" id="2969249"/>
    <lineage>
        <taxon>Bacteria</taxon>
        <taxon>Bacillati</taxon>
        <taxon>Bacillota</taxon>
        <taxon>Bacilli</taxon>
        <taxon>Bacillales</taxon>
        <taxon>Paenibacillaceae</taxon>
        <taxon>Paenibacillus</taxon>
    </lineage>
</organism>